<dbReference type="EMBL" id="KN716469">
    <property type="protein sequence ID" value="KJH44477.1"/>
    <property type="molecule type" value="Genomic_DNA"/>
</dbReference>
<reference evidence="2" key="2">
    <citation type="journal article" date="2016" name="Sci. Rep.">
        <title>Dictyocaulus viviparus genome, variome and transcriptome elucidate lungworm biology and support future intervention.</title>
        <authorList>
            <person name="McNulty S.N."/>
            <person name="Strube C."/>
            <person name="Rosa B.A."/>
            <person name="Martin J.C."/>
            <person name="Tyagi R."/>
            <person name="Choi Y.J."/>
            <person name="Wang Q."/>
            <person name="Hallsworth Pepin K."/>
            <person name="Zhang X."/>
            <person name="Ozersky P."/>
            <person name="Wilson R.K."/>
            <person name="Sternberg P.W."/>
            <person name="Gasser R.B."/>
            <person name="Mitreva M."/>
        </authorList>
    </citation>
    <scope>NUCLEOTIDE SEQUENCE [LARGE SCALE GENOMIC DNA]</scope>
    <source>
        <strain evidence="2">HannoverDv2000</strain>
    </source>
</reference>
<accession>A0A0D8XL13</accession>
<dbReference type="Proteomes" id="UP000053766">
    <property type="component" value="Unassembled WGS sequence"/>
</dbReference>
<proteinExistence type="predicted"/>
<gene>
    <name evidence="1" type="ORF">DICVIV_09485</name>
</gene>
<dbReference type="STRING" id="29172.A0A0D8XL13"/>
<keyword evidence="2" id="KW-1185">Reference proteome</keyword>
<organism evidence="1 2">
    <name type="scientific">Dictyocaulus viviparus</name>
    <name type="common">Bovine lungworm</name>
    <dbReference type="NCBI Taxonomy" id="29172"/>
    <lineage>
        <taxon>Eukaryota</taxon>
        <taxon>Metazoa</taxon>
        <taxon>Ecdysozoa</taxon>
        <taxon>Nematoda</taxon>
        <taxon>Chromadorea</taxon>
        <taxon>Rhabditida</taxon>
        <taxon>Rhabditina</taxon>
        <taxon>Rhabditomorpha</taxon>
        <taxon>Strongyloidea</taxon>
        <taxon>Metastrongylidae</taxon>
        <taxon>Dictyocaulus</taxon>
    </lineage>
</organism>
<evidence type="ECO:0000313" key="2">
    <source>
        <dbReference type="Proteomes" id="UP000053766"/>
    </source>
</evidence>
<dbReference type="OrthoDB" id="5808636at2759"/>
<reference evidence="1 2" key="1">
    <citation type="submission" date="2013-11" db="EMBL/GenBank/DDBJ databases">
        <title>Draft genome of the bovine lungworm Dictyocaulus viviparus.</title>
        <authorList>
            <person name="Mitreva M."/>
        </authorList>
    </citation>
    <scope>NUCLEOTIDE SEQUENCE [LARGE SCALE GENOMIC DNA]</scope>
    <source>
        <strain evidence="1 2">HannoverDv2000</strain>
    </source>
</reference>
<evidence type="ECO:0000313" key="1">
    <source>
        <dbReference type="EMBL" id="KJH44477.1"/>
    </source>
</evidence>
<name>A0A0D8XL13_DICVI</name>
<dbReference type="AlphaFoldDB" id="A0A0D8XL13"/>
<protein>
    <submittedName>
        <fullName evidence="1">Uncharacterized protein</fullName>
    </submittedName>
</protein>
<sequence>MMPNDDDDEEEGVDQVILTDVDGESRSISFPGCYRAKVSFRMKKPIINPYIEAFLQLGQNIPCRSDRRTFVSNICTNITQTNWCPQSQNSQLRRMLIDKETCQFCHICDTVKGETHKDKSDWNRYIIAGGSEECDLTRDRQTFQFKMCSPSRAELNDQNNEERNKLEEYWNYLKQGVLTAVVHVMDRSELTTQRRQQCQKMCKTYSNRRGISQNYRTTLLKSIESLCTPFDEYAACVYHTVKFDINTDL</sequence>